<organism evidence="1">
    <name type="scientific">Curvibacter symbiont subsp. Hydra magnipapillata</name>
    <dbReference type="NCBI Taxonomy" id="667019"/>
    <lineage>
        <taxon>Bacteria</taxon>
        <taxon>Pseudomonadati</taxon>
        <taxon>Pseudomonadota</taxon>
        <taxon>Betaproteobacteria</taxon>
        <taxon>Burkholderiales</taxon>
        <taxon>Comamonadaceae</taxon>
        <taxon>Curvibacter</taxon>
    </lineage>
</organism>
<name>C9Y925_CURXX</name>
<sequence>MGQWGSGIDTYEILELASAFFAQAELYRELVSMPLVISAPPRASFPDCA</sequence>
<dbReference type="EMBL" id="FN543104">
    <property type="protein sequence ID" value="CBA28236.1"/>
    <property type="molecule type" value="Genomic_DNA"/>
</dbReference>
<accession>C9Y925</accession>
<dbReference type="AlphaFoldDB" id="C9Y925"/>
<gene>
    <name evidence="1" type="ORF">Csp_A06260</name>
</gene>
<proteinExistence type="predicted"/>
<protein>
    <submittedName>
        <fullName evidence="1">Uncharacterized protein</fullName>
    </submittedName>
</protein>
<evidence type="ECO:0000313" key="1">
    <source>
        <dbReference type="EMBL" id="CBA28236.1"/>
    </source>
</evidence>
<reference evidence="1" key="1">
    <citation type="journal article" date="2010" name="Nature">
        <title>The dynamic genome of Hydra.</title>
        <authorList>
            <person name="Chapman J.A."/>
            <person name="Kirkness E.F."/>
            <person name="Simakov O."/>
            <person name="Hampson S.E."/>
            <person name="Mitros T."/>
            <person name="Weinmaier T."/>
            <person name="Rattei T."/>
            <person name="Balasubramanian P.G."/>
            <person name="Borman J."/>
            <person name="Busam D."/>
            <person name="Disbennett K."/>
            <person name="Pfannkoch C."/>
            <person name="Sumin N."/>
            <person name="Sutton G."/>
            <person name="Viswanathan L."/>
            <person name="Walenz B."/>
            <person name="Goodstein D.M."/>
            <person name="Hellsten U."/>
            <person name="Kawashima T."/>
            <person name="Prochnik S.E."/>
            <person name="Putnam N.H."/>
            <person name="Shu S."/>
            <person name="Blumberg B."/>
            <person name="Dana C.E."/>
            <person name="Gee L."/>
            <person name="Kibler D.F."/>
            <person name="Law L."/>
            <person name="Lindgens D."/>
            <person name="Martinez D.E."/>
            <person name="Peng J."/>
            <person name="Wigge P.A."/>
            <person name="Bertulat B."/>
            <person name="Guder C."/>
            <person name="Nakamura Y."/>
            <person name="Ozbek S."/>
            <person name="Watanabe H."/>
            <person name="Khalturin K."/>
            <person name="Hemmrich G."/>
            <person name="Franke A."/>
            <person name="Augustin R."/>
            <person name="Fraune S."/>
            <person name="Hayakawa E."/>
            <person name="Hayakawa S."/>
            <person name="Hirose M."/>
            <person name="Hwang J."/>
            <person name="Ikeo K."/>
            <person name="Nishimiya-Fujisawa C."/>
            <person name="Ogura A."/>
            <person name="Takahashi T."/>
            <person name="Steinmetz P.R."/>
            <person name="Zhang X."/>
            <person name="Aufschnaiter R."/>
            <person name="Eder M.K."/>
            <person name="Gorny A.K."/>
            <person name="Salvenmoser W."/>
            <person name="Heimberg A.M."/>
            <person name="Wheeler B.M."/>
            <person name="Peterson K.J."/>
            <person name="Boettger A."/>
            <person name="Tischler P."/>
            <person name="Wolf A."/>
            <person name="Gojobori T."/>
            <person name="Remington K.A."/>
            <person name="Strausberg R.L."/>
            <person name="Venter J."/>
            <person name="Technau U."/>
            <person name="Hobmayer B."/>
            <person name="Bosch T.C."/>
            <person name="Holstein T.W."/>
            <person name="Fujisawa T."/>
            <person name="Bode H.R."/>
            <person name="David C.N."/>
            <person name="Rokhsar D.S."/>
            <person name="Steele R.E."/>
        </authorList>
    </citation>
    <scope>NUCLEOTIDE SEQUENCE</scope>
</reference>